<sequence>MRMSPMRVSPMHTARFLRAVSALLLGLAVLFTASPAGAAAPAGGSAASAVRVLRYDASRAAEFRAVMDQAAQVWNADVANVRLVAGTPADFVVLADNGWPRTSVTRLGRGTIWMGREATAEGYYPLRIATHEIGHILGLPDRRTGLCTDLMSGHSAPVSCTNANPSAAERRAVDANFAGSALAAGERTGRLFVDRADAAGDLVPAP</sequence>
<evidence type="ECO:0000256" key="2">
    <source>
        <dbReference type="ARBA" id="ARBA00006571"/>
    </source>
</evidence>
<dbReference type="PRINTS" id="PR00787">
    <property type="entry name" value="NEUTRALPTASE"/>
</dbReference>
<comment type="catalytic activity">
    <reaction evidence="1">
        <text>Hydrolyzes proteins with a preference for Tyr or Phe in the P1' position. Has no action on amino-acid p-nitroanilides.</text>
        <dbReference type="EC" id="3.4.24.77"/>
    </reaction>
</comment>
<keyword evidence="5" id="KW-0479">Metal-binding</keyword>
<dbReference type="Pfam" id="PF02031">
    <property type="entry name" value="Peptidase_M7"/>
    <property type="match status" value="1"/>
</dbReference>
<evidence type="ECO:0000256" key="8">
    <source>
        <dbReference type="SAM" id="SignalP"/>
    </source>
</evidence>
<keyword evidence="10" id="KW-1185">Reference proteome</keyword>
<feature type="signal peptide" evidence="8">
    <location>
        <begin position="1"/>
        <end position="38"/>
    </location>
</feature>
<dbReference type="GO" id="GO:0006508">
    <property type="term" value="P:proteolysis"/>
    <property type="evidence" value="ECO:0007669"/>
    <property type="project" value="InterPro"/>
</dbReference>
<accession>A0A1N7E3M9</accession>
<evidence type="ECO:0000256" key="1">
    <source>
        <dbReference type="ARBA" id="ARBA00000612"/>
    </source>
</evidence>
<dbReference type="RefSeq" id="WP_239104987.1">
    <property type="nucleotide sequence ID" value="NZ_FTNI01000016.1"/>
</dbReference>
<evidence type="ECO:0000256" key="5">
    <source>
        <dbReference type="ARBA" id="ARBA00022723"/>
    </source>
</evidence>
<gene>
    <name evidence="9" type="ORF">SAMN05421833_116131</name>
</gene>
<evidence type="ECO:0000256" key="4">
    <source>
        <dbReference type="ARBA" id="ARBA00019129"/>
    </source>
</evidence>
<organism evidence="9 10">
    <name type="scientific">Microbispora rosea</name>
    <dbReference type="NCBI Taxonomy" id="58117"/>
    <lineage>
        <taxon>Bacteria</taxon>
        <taxon>Bacillati</taxon>
        <taxon>Actinomycetota</taxon>
        <taxon>Actinomycetes</taxon>
        <taxon>Streptosporangiales</taxon>
        <taxon>Streptosporangiaceae</taxon>
        <taxon>Microbispora</taxon>
    </lineage>
</organism>
<evidence type="ECO:0000256" key="7">
    <source>
        <dbReference type="ARBA" id="ARBA00029927"/>
    </source>
</evidence>
<feature type="chain" id="PRO_5013337680" description="Extracellular small neutral protease" evidence="8">
    <location>
        <begin position="39"/>
        <end position="206"/>
    </location>
</feature>
<keyword evidence="6" id="KW-0378">Hydrolase</keyword>
<evidence type="ECO:0000256" key="3">
    <source>
        <dbReference type="ARBA" id="ARBA00012325"/>
    </source>
</evidence>
<dbReference type="Proteomes" id="UP000186096">
    <property type="component" value="Unassembled WGS sequence"/>
</dbReference>
<dbReference type="SUPFAM" id="SSF55486">
    <property type="entry name" value="Metalloproteases ('zincins'), catalytic domain"/>
    <property type="match status" value="1"/>
</dbReference>
<name>A0A1N7E3M9_9ACTN</name>
<dbReference type="InterPro" id="IPR000013">
    <property type="entry name" value="Peptidase_M7"/>
</dbReference>
<dbReference type="AlphaFoldDB" id="A0A1N7E3M9"/>
<dbReference type="InterPro" id="IPR024079">
    <property type="entry name" value="MetalloPept_cat_dom_sf"/>
</dbReference>
<proteinExistence type="inferred from homology"/>
<comment type="similarity">
    <text evidence="2">Belongs to the peptidase M7 family.</text>
</comment>
<dbReference type="EC" id="3.4.24.77" evidence="3"/>
<evidence type="ECO:0000256" key="6">
    <source>
        <dbReference type="ARBA" id="ARBA00023049"/>
    </source>
</evidence>
<dbReference type="GO" id="GO:0008270">
    <property type="term" value="F:zinc ion binding"/>
    <property type="evidence" value="ECO:0007669"/>
    <property type="project" value="InterPro"/>
</dbReference>
<dbReference type="GO" id="GO:0004222">
    <property type="term" value="F:metalloendopeptidase activity"/>
    <property type="evidence" value="ECO:0007669"/>
    <property type="project" value="InterPro"/>
</dbReference>
<dbReference type="GO" id="GO:0005576">
    <property type="term" value="C:extracellular region"/>
    <property type="evidence" value="ECO:0007669"/>
    <property type="project" value="InterPro"/>
</dbReference>
<keyword evidence="6" id="KW-0645">Protease</keyword>
<evidence type="ECO:0000313" key="10">
    <source>
        <dbReference type="Proteomes" id="UP000186096"/>
    </source>
</evidence>
<keyword evidence="8" id="KW-0732">Signal</keyword>
<protein>
    <recommendedName>
        <fullName evidence="4">Extracellular small neutral protease</fullName>
        <ecNumber evidence="3">3.4.24.77</ecNumber>
    </recommendedName>
    <alternativeName>
        <fullName evidence="7">Snapalysin</fullName>
    </alternativeName>
</protein>
<dbReference type="Gene3D" id="3.40.390.10">
    <property type="entry name" value="Collagenase (Catalytic Domain)"/>
    <property type="match status" value="1"/>
</dbReference>
<dbReference type="STRING" id="58117.SAMN05421833_116131"/>
<dbReference type="EMBL" id="FTNI01000016">
    <property type="protein sequence ID" value="SIR82644.1"/>
    <property type="molecule type" value="Genomic_DNA"/>
</dbReference>
<keyword evidence="6" id="KW-0482">Metalloprotease</keyword>
<evidence type="ECO:0000313" key="9">
    <source>
        <dbReference type="EMBL" id="SIR82644.1"/>
    </source>
</evidence>
<reference evidence="10" key="1">
    <citation type="submission" date="2017-01" db="EMBL/GenBank/DDBJ databases">
        <authorList>
            <person name="Varghese N."/>
            <person name="Submissions S."/>
        </authorList>
    </citation>
    <scope>NUCLEOTIDE SEQUENCE [LARGE SCALE GENOMIC DNA]</scope>
    <source>
        <strain evidence="10">ATCC 12950</strain>
    </source>
</reference>